<dbReference type="Proteomes" id="UP000756132">
    <property type="component" value="Chromosome 6"/>
</dbReference>
<dbReference type="OrthoDB" id="10503915at2759"/>
<feature type="region of interest" description="Disordered" evidence="2">
    <location>
        <begin position="372"/>
        <end position="399"/>
    </location>
</feature>
<reference evidence="4" key="2">
    <citation type="journal article" date="2022" name="Microb. Genom.">
        <title>A chromosome-scale genome assembly of the tomato pathogen Cladosporium fulvum reveals a compartmentalized genome architecture and the presence of a dispensable chromosome.</title>
        <authorList>
            <person name="Zaccaron A.Z."/>
            <person name="Chen L.H."/>
            <person name="Samaras A."/>
            <person name="Stergiopoulos I."/>
        </authorList>
    </citation>
    <scope>NUCLEOTIDE SEQUENCE</scope>
    <source>
        <strain evidence="4">Race5_Kim</strain>
    </source>
</reference>
<evidence type="ECO:0000256" key="3">
    <source>
        <dbReference type="SAM" id="Phobius"/>
    </source>
</evidence>
<keyword evidence="3" id="KW-0472">Membrane</keyword>
<sequence>MATDETKRYFARAWENGAGPCVSEPWRHDYTRNVLAFVAALCFAEVVLPKTLGALQWILLSYFPALAQYWCIVHKGMKMSRLDGHYYTIYGCIMVVPFLSRFGPLLVSVRQHWWFCQMISVVMWLTVFAVIFLVLATTVTVCWIGDKMLQLTGWRSDNQCRSRGHCALDDCTCAQYSQSTSQMEKTFDTEGQGQSSTSAIEKHVAGATPEQTHYLPPFGRNGERLYGARDHYSKHPHNPALLGAICHTPMHGRPNYAEYIRNLIQSPVVESPLPDHVAIHHGPCGAEAFHTITARPEHQNQSQEELRLKHYQEQKEQVKADSERVVEKATEGTGTSWLRARQFANSIFSNSTSTTASRDSFGRSSLGRRGLLIDVEDGNDSAQETTPLVEKGTPRKMFS</sequence>
<dbReference type="RefSeq" id="XP_047763779.1">
    <property type="nucleotide sequence ID" value="XM_047906792.1"/>
</dbReference>
<evidence type="ECO:0000313" key="5">
    <source>
        <dbReference type="Proteomes" id="UP000756132"/>
    </source>
</evidence>
<organism evidence="4 5">
    <name type="scientific">Passalora fulva</name>
    <name type="common">Tomato leaf mold</name>
    <name type="synonym">Cladosporium fulvum</name>
    <dbReference type="NCBI Taxonomy" id="5499"/>
    <lineage>
        <taxon>Eukaryota</taxon>
        <taxon>Fungi</taxon>
        <taxon>Dikarya</taxon>
        <taxon>Ascomycota</taxon>
        <taxon>Pezizomycotina</taxon>
        <taxon>Dothideomycetes</taxon>
        <taxon>Dothideomycetidae</taxon>
        <taxon>Mycosphaerellales</taxon>
        <taxon>Mycosphaerellaceae</taxon>
        <taxon>Fulvia</taxon>
    </lineage>
</organism>
<feature type="transmembrane region" description="Helical" evidence="3">
    <location>
        <begin position="122"/>
        <end position="145"/>
    </location>
</feature>
<gene>
    <name evidence="4" type="ORF">CLAFUR5_07644</name>
</gene>
<protein>
    <submittedName>
        <fullName evidence="4">Uncharacterized protein</fullName>
    </submittedName>
</protein>
<keyword evidence="1" id="KW-0175">Coiled coil</keyword>
<evidence type="ECO:0000256" key="2">
    <source>
        <dbReference type="SAM" id="MobiDB-lite"/>
    </source>
</evidence>
<dbReference type="AlphaFoldDB" id="A0A9Q8PBG5"/>
<evidence type="ECO:0000256" key="1">
    <source>
        <dbReference type="SAM" id="Coils"/>
    </source>
</evidence>
<feature type="transmembrane region" description="Helical" evidence="3">
    <location>
        <begin position="30"/>
        <end position="48"/>
    </location>
</feature>
<dbReference type="GeneID" id="71987522"/>
<dbReference type="Gene3D" id="1.10.10.2360">
    <property type="match status" value="1"/>
</dbReference>
<dbReference type="EMBL" id="CP090168">
    <property type="protein sequence ID" value="UJO19413.1"/>
    <property type="molecule type" value="Genomic_DNA"/>
</dbReference>
<feature type="transmembrane region" description="Helical" evidence="3">
    <location>
        <begin position="84"/>
        <end position="102"/>
    </location>
</feature>
<proteinExistence type="predicted"/>
<keyword evidence="3" id="KW-1133">Transmembrane helix</keyword>
<feature type="coiled-coil region" evidence="1">
    <location>
        <begin position="301"/>
        <end position="328"/>
    </location>
</feature>
<evidence type="ECO:0000313" key="4">
    <source>
        <dbReference type="EMBL" id="UJO19413.1"/>
    </source>
</evidence>
<name>A0A9Q8PBG5_PASFU</name>
<keyword evidence="3" id="KW-0812">Transmembrane</keyword>
<accession>A0A9Q8PBG5</accession>
<reference evidence="4" key="1">
    <citation type="submission" date="2021-12" db="EMBL/GenBank/DDBJ databases">
        <authorList>
            <person name="Zaccaron A."/>
            <person name="Stergiopoulos I."/>
        </authorList>
    </citation>
    <scope>NUCLEOTIDE SEQUENCE</scope>
    <source>
        <strain evidence="4">Race5_Kim</strain>
    </source>
</reference>
<dbReference type="KEGG" id="ffu:CLAFUR5_07644"/>
<keyword evidence="5" id="KW-1185">Reference proteome</keyword>